<dbReference type="SUPFAM" id="SSF54534">
    <property type="entry name" value="FKBP-like"/>
    <property type="match status" value="1"/>
</dbReference>
<sequence>MGKKSESMEVAPVPGFFGHVVKPGHALKWPNEIEDFCMQLNSAALGAQVTQGRSTLSVVAKTSKIALCTLTPEVAEQWNLTQTFTPIDGEIEFVVDGPNAIHLTGFIEVKEEEDSGDEHDFDDIGDDEEEEELMVFGDESSSDVDGGEANDEDEENRFEVIEERLHKDEHEVTKKSPNKEQVKPKETTKKEAVAKKALDAPAEAEPTAKANKKKAKAAKLAEKETKLAEKLAEATASMPKSKKRAAPVESVEVPKKSKVSTRMFKGVTIEDITVGKGQPVHRGRKVSILYRGRLTNGKQFDAAQNRKKPFTFRHGIGDVIKGMDIGIEGMRVGSKRTITIPSRLGYGREGSPPTIPGNSDLIFEIEVVHA</sequence>
<dbReference type="InterPro" id="IPR001179">
    <property type="entry name" value="PPIase_FKBP_dom"/>
</dbReference>
<keyword evidence="3 4" id="KW-0413">Isomerase</keyword>
<evidence type="ECO:0000256" key="3">
    <source>
        <dbReference type="ARBA" id="ARBA00023235"/>
    </source>
</evidence>
<dbReference type="Pfam" id="PF17800">
    <property type="entry name" value="NPL"/>
    <property type="match status" value="1"/>
</dbReference>
<evidence type="ECO:0000256" key="4">
    <source>
        <dbReference type="PIRNR" id="PIRNR001473"/>
    </source>
</evidence>
<feature type="domain" description="PPIase FKBP-type" evidence="7">
    <location>
        <begin position="283"/>
        <end position="370"/>
    </location>
</feature>
<evidence type="ECO:0000256" key="6">
    <source>
        <dbReference type="SAM" id="MobiDB-lite"/>
    </source>
</evidence>
<comment type="similarity">
    <text evidence="4">Belongs to the FKBP-type PPIase family.</text>
</comment>
<evidence type="ECO:0000256" key="1">
    <source>
        <dbReference type="ARBA" id="ARBA00000971"/>
    </source>
</evidence>
<dbReference type="GO" id="GO:0003755">
    <property type="term" value="F:peptidyl-prolyl cis-trans isomerase activity"/>
    <property type="evidence" value="ECO:0007669"/>
    <property type="project" value="UniProtKB-KW"/>
</dbReference>
<feature type="compositionally biased region" description="Basic and acidic residues" evidence="6">
    <location>
        <begin position="163"/>
        <end position="198"/>
    </location>
</feature>
<dbReference type="FunFam" id="3.10.50.40:FF:000006">
    <property type="entry name" value="Peptidyl-prolyl cis-trans isomerase"/>
    <property type="match status" value="1"/>
</dbReference>
<evidence type="ECO:0000313" key="8">
    <source>
        <dbReference type="EMBL" id="CAK7946945.1"/>
    </source>
</evidence>
<organism evidence="8 9">
    <name type="scientific">Peronospora matthiolae</name>
    <dbReference type="NCBI Taxonomy" id="2874970"/>
    <lineage>
        <taxon>Eukaryota</taxon>
        <taxon>Sar</taxon>
        <taxon>Stramenopiles</taxon>
        <taxon>Oomycota</taxon>
        <taxon>Peronosporomycetes</taxon>
        <taxon>Peronosporales</taxon>
        <taxon>Peronosporaceae</taxon>
        <taxon>Peronospora</taxon>
    </lineage>
</organism>
<dbReference type="PIRSF" id="PIRSF001473">
    <property type="entry name" value="FK506-bp_FPR3"/>
    <property type="match status" value="1"/>
</dbReference>
<protein>
    <recommendedName>
        <fullName evidence="4">FK506-binding protein</fullName>
        <ecNumber evidence="4">5.2.1.8</ecNumber>
    </recommendedName>
</protein>
<evidence type="ECO:0000313" key="9">
    <source>
        <dbReference type="Proteomes" id="UP001162060"/>
    </source>
</evidence>
<dbReference type="InterPro" id="IPR023566">
    <property type="entry name" value="PPIase_Fpr3/Fpr4-like"/>
</dbReference>
<feature type="region of interest" description="Disordered" evidence="6">
    <location>
        <begin position="163"/>
        <end position="217"/>
    </location>
</feature>
<reference evidence="8" key="1">
    <citation type="submission" date="2024-01" db="EMBL/GenBank/DDBJ databases">
        <authorList>
            <person name="Webb A."/>
        </authorList>
    </citation>
    <scope>NUCLEOTIDE SEQUENCE</scope>
    <source>
        <strain evidence="8">Pm1</strain>
    </source>
</reference>
<dbReference type="Pfam" id="PF00254">
    <property type="entry name" value="FKBP_C"/>
    <property type="match status" value="1"/>
</dbReference>
<dbReference type="PANTHER" id="PTHR43811">
    <property type="entry name" value="FKBP-TYPE PEPTIDYL-PROLYL CIS-TRANS ISOMERASE FKPA"/>
    <property type="match status" value="1"/>
</dbReference>
<dbReference type="InterPro" id="IPR041232">
    <property type="entry name" value="NPL"/>
</dbReference>
<proteinExistence type="inferred from homology"/>
<dbReference type="PROSITE" id="PS50059">
    <property type="entry name" value="FKBP_PPIASE"/>
    <property type="match status" value="1"/>
</dbReference>
<comment type="catalytic activity">
    <reaction evidence="1 4 5">
        <text>[protein]-peptidylproline (omega=180) = [protein]-peptidylproline (omega=0)</text>
        <dbReference type="Rhea" id="RHEA:16237"/>
        <dbReference type="Rhea" id="RHEA-COMP:10747"/>
        <dbReference type="Rhea" id="RHEA-COMP:10748"/>
        <dbReference type="ChEBI" id="CHEBI:83833"/>
        <dbReference type="ChEBI" id="CHEBI:83834"/>
        <dbReference type="EC" id="5.2.1.8"/>
    </reaction>
</comment>
<evidence type="ECO:0000256" key="5">
    <source>
        <dbReference type="PROSITE-ProRule" id="PRU00277"/>
    </source>
</evidence>
<accession>A0AAV1VKV5</accession>
<keyword evidence="2 4" id="KW-0697">Rotamase</keyword>
<name>A0AAV1VKV5_9STRA</name>
<dbReference type="Proteomes" id="UP001162060">
    <property type="component" value="Unassembled WGS sequence"/>
</dbReference>
<dbReference type="Gene3D" id="2.60.120.340">
    <property type="entry name" value="Nucleoplasmin core domain"/>
    <property type="match status" value="1"/>
</dbReference>
<dbReference type="GO" id="GO:0005634">
    <property type="term" value="C:nucleus"/>
    <property type="evidence" value="ECO:0007669"/>
    <property type="project" value="UniProtKB-ARBA"/>
</dbReference>
<dbReference type="Gene3D" id="3.10.50.40">
    <property type="match status" value="1"/>
</dbReference>
<dbReference type="PANTHER" id="PTHR43811:SF19">
    <property type="entry name" value="39 KDA FK506-BINDING NUCLEAR PROTEIN"/>
    <property type="match status" value="1"/>
</dbReference>
<dbReference type="AlphaFoldDB" id="A0AAV1VKV5"/>
<dbReference type="EMBL" id="CAKLBY020000378">
    <property type="protein sequence ID" value="CAK7946945.1"/>
    <property type="molecule type" value="Genomic_DNA"/>
</dbReference>
<dbReference type="EC" id="5.2.1.8" evidence="4"/>
<evidence type="ECO:0000259" key="7">
    <source>
        <dbReference type="PROSITE" id="PS50059"/>
    </source>
</evidence>
<feature type="compositionally biased region" description="Acidic residues" evidence="6">
    <location>
        <begin position="140"/>
        <end position="155"/>
    </location>
</feature>
<gene>
    <name evidence="8" type="ORF">PM001_LOCUS32095</name>
</gene>
<comment type="caution">
    <text evidence="8">The sequence shown here is derived from an EMBL/GenBank/DDBJ whole genome shotgun (WGS) entry which is preliminary data.</text>
</comment>
<evidence type="ECO:0000256" key="2">
    <source>
        <dbReference type="ARBA" id="ARBA00023110"/>
    </source>
</evidence>
<feature type="compositionally biased region" description="Low complexity" evidence="6">
    <location>
        <begin position="200"/>
        <end position="209"/>
    </location>
</feature>
<dbReference type="InterPro" id="IPR046357">
    <property type="entry name" value="PPIase_dom_sf"/>
</dbReference>
<feature type="region of interest" description="Disordered" evidence="6">
    <location>
        <begin position="136"/>
        <end position="155"/>
    </location>
</feature>